<sequence>MRPEVNIESCIACATCQAVCPAEPNVFEVTDVSRAVNPEACTGCGSCRDNCPTGSIKLID</sequence>
<dbReference type="OrthoDB" id="9810688at2"/>
<evidence type="ECO:0000256" key="2">
    <source>
        <dbReference type="ARBA" id="ARBA00023004"/>
    </source>
</evidence>
<evidence type="ECO:0000313" key="5">
    <source>
        <dbReference type="EMBL" id="GBF34909.1"/>
    </source>
</evidence>
<comment type="caution">
    <text evidence="5">The sequence shown here is derived from an EMBL/GenBank/DDBJ whole genome shotgun (WGS) entry which is preliminary data.</text>
</comment>
<dbReference type="PROSITE" id="PS51379">
    <property type="entry name" value="4FE4S_FER_2"/>
    <property type="match status" value="2"/>
</dbReference>
<proteinExistence type="predicted"/>
<keyword evidence="2" id="KW-0408">Iron</keyword>
<evidence type="ECO:0000259" key="4">
    <source>
        <dbReference type="PROSITE" id="PS51379"/>
    </source>
</evidence>
<reference evidence="6" key="1">
    <citation type="submission" date="2018-02" db="EMBL/GenBank/DDBJ databases">
        <title>Genome sequence of Desulfocucumis palustris strain NAW-5.</title>
        <authorList>
            <person name="Watanabe M."/>
            <person name="Kojima H."/>
            <person name="Fukui M."/>
        </authorList>
    </citation>
    <scope>NUCLEOTIDE SEQUENCE [LARGE SCALE GENOMIC DNA]</scope>
    <source>
        <strain evidence="6">NAW-5</strain>
    </source>
</reference>
<dbReference type="AlphaFoldDB" id="A0A2L2XEX7"/>
<name>A0A2L2XEX7_9FIRM</name>
<dbReference type="Gene3D" id="3.30.70.20">
    <property type="match status" value="1"/>
</dbReference>
<keyword evidence="3" id="KW-0411">Iron-sulfur</keyword>
<dbReference type="Proteomes" id="UP000239549">
    <property type="component" value="Unassembled WGS sequence"/>
</dbReference>
<dbReference type="InterPro" id="IPR017896">
    <property type="entry name" value="4Fe4S_Fe-S-bd"/>
</dbReference>
<dbReference type="GO" id="GO:0051536">
    <property type="term" value="F:iron-sulfur cluster binding"/>
    <property type="evidence" value="ECO:0007669"/>
    <property type="project" value="UniProtKB-KW"/>
</dbReference>
<gene>
    <name evidence="5" type="ORF">DCCM_4029</name>
</gene>
<dbReference type="GO" id="GO:0046872">
    <property type="term" value="F:metal ion binding"/>
    <property type="evidence" value="ECO:0007669"/>
    <property type="project" value="UniProtKB-KW"/>
</dbReference>
<dbReference type="InterPro" id="IPR017900">
    <property type="entry name" value="4Fe4S_Fe_S_CS"/>
</dbReference>
<feature type="domain" description="4Fe-4S ferredoxin-type" evidence="4">
    <location>
        <begin position="32"/>
        <end position="60"/>
    </location>
</feature>
<keyword evidence="6" id="KW-1185">Reference proteome</keyword>
<protein>
    <submittedName>
        <fullName evidence="5">Ferredoxin</fullName>
    </submittedName>
</protein>
<dbReference type="SUPFAM" id="SSF54862">
    <property type="entry name" value="4Fe-4S ferredoxins"/>
    <property type="match status" value="1"/>
</dbReference>
<dbReference type="RefSeq" id="WP_104373065.1">
    <property type="nucleotide sequence ID" value="NZ_BFAV01000153.1"/>
</dbReference>
<accession>A0A2L2XEX7</accession>
<dbReference type="EMBL" id="BFAV01000153">
    <property type="protein sequence ID" value="GBF34909.1"/>
    <property type="molecule type" value="Genomic_DNA"/>
</dbReference>
<evidence type="ECO:0000256" key="3">
    <source>
        <dbReference type="ARBA" id="ARBA00023014"/>
    </source>
</evidence>
<keyword evidence="1" id="KW-0479">Metal-binding</keyword>
<dbReference type="PROSITE" id="PS00198">
    <property type="entry name" value="4FE4S_FER_1"/>
    <property type="match status" value="1"/>
</dbReference>
<evidence type="ECO:0000313" key="6">
    <source>
        <dbReference type="Proteomes" id="UP000239549"/>
    </source>
</evidence>
<organism evidence="5 6">
    <name type="scientific">Desulfocucumis palustris</name>
    <dbReference type="NCBI Taxonomy" id="1898651"/>
    <lineage>
        <taxon>Bacteria</taxon>
        <taxon>Bacillati</taxon>
        <taxon>Bacillota</taxon>
        <taxon>Clostridia</taxon>
        <taxon>Eubacteriales</taxon>
        <taxon>Desulfocucumaceae</taxon>
        <taxon>Desulfocucumis</taxon>
    </lineage>
</organism>
<dbReference type="Pfam" id="PF13237">
    <property type="entry name" value="Fer4_10"/>
    <property type="match status" value="1"/>
</dbReference>
<feature type="domain" description="4Fe-4S ferredoxin-type" evidence="4">
    <location>
        <begin position="1"/>
        <end position="30"/>
    </location>
</feature>
<evidence type="ECO:0000256" key="1">
    <source>
        <dbReference type="ARBA" id="ARBA00022723"/>
    </source>
</evidence>